<name>A0A8J6BGA5_ELECQ</name>
<sequence length="83" mass="9928">MLGKWELLKMSKMSFSHPLFTDIKQPIRTFILWICPTPKFYVPKVTCERDPWRKSIVDGRKKKRSWFTTATLNGLHEPFFLLL</sequence>
<keyword evidence="2" id="KW-1185">Reference proteome</keyword>
<reference evidence="1" key="1">
    <citation type="thesis" date="2020" institute="ProQuest LLC" country="789 East Eisenhower Parkway, Ann Arbor, MI, USA">
        <title>Comparative Genomics and Chromosome Evolution.</title>
        <authorList>
            <person name="Mudd A.B."/>
        </authorList>
    </citation>
    <scope>NUCLEOTIDE SEQUENCE</scope>
    <source>
        <strain evidence="1">HN-11 Male</strain>
        <tissue evidence="1">Kidney and liver</tissue>
    </source>
</reference>
<evidence type="ECO:0000313" key="1">
    <source>
        <dbReference type="EMBL" id="KAG9462003.1"/>
    </source>
</evidence>
<proteinExistence type="predicted"/>
<dbReference type="EMBL" id="WNTK01014470">
    <property type="protein sequence ID" value="KAG9462003.1"/>
    <property type="molecule type" value="Genomic_DNA"/>
</dbReference>
<evidence type="ECO:0000313" key="2">
    <source>
        <dbReference type="Proteomes" id="UP000770717"/>
    </source>
</evidence>
<comment type="caution">
    <text evidence="1">The sequence shown here is derived from an EMBL/GenBank/DDBJ whole genome shotgun (WGS) entry which is preliminary data.</text>
</comment>
<dbReference type="Proteomes" id="UP000770717">
    <property type="component" value="Unassembled WGS sequence"/>
</dbReference>
<protein>
    <submittedName>
        <fullName evidence="1">Uncharacterized protein</fullName>
    </submittedName>
</protein>
<gene>
    <name evidence="1" type="ORF">GDO78_015154</name>
</gene>
<dbReference type="AlphaFoldDB" id="A0A8J6BGA5"/>
<organism evidence="1 2">
    <name type="scientific">Eleutherodactylus coqui</name>
    <name type="common">Puerto Rican coqui</name>
    <dbReference type="NCBI Taxonomy" id="57060"/>
    <lineage>
        <taxon>Eukaryota</taxon>
        <taxon>Metazoa</taxon>
        <taxon>Chordata</taxon>
        <taxon>Craniata</taxon>
        <taxon>Vertebrata</taxon>
        <taxon>Euteleostomi</taxon>
        <taxon>Amphibia</taxon>
        <taxon>Batrachia</taxon>
        <taxon>Anura</taxon>
        <taxon>Neobatrachia</taxon>
        <taxon>Hyloidea</taxon>
        <taxon>Eleutherodactylidae</taxon>
        <taxon>Eleutherodactylinae</taxon>
        <taxon>Eleutherodactylus</taxon>
        <taxon>Eleutherodactylus</taxon>
    </lineage>
</organism>
<accession>A0A8J6BGA5</accession>